<evidence type="ECO:0000313" key="2">
    <source>
        <dbReference type="Proteomes" id="UP000410492"/>
    </source>
</evidence>
<sequence length="138" mass="15715">MMQAKEKLKHVLLKISKAELQEATLLLRDVIIHIEDVLRMHIIAGCFKLCTSNISSPDCISDEFLYEILTLTMKSVESFNEANQLRFIQSMYYIVKFLVAKGSYSTLSKMEDVIIPKALPPPKLLPKKQQDIYGATAH</sequence>
<organism evidence="1 2">
    <name type="scientific">Callosobruchus maculatus</name>
    <name type="common">Southern cowpea weevil</name>
    <name type="synonym">Pulse bruchid</name>
    <dbReference type="NCBI Taxonomy" id="64391"/>
    <lineage>
        <taxon>Eukaryota</taxon>
        <taxon>Metazoa</taxon>
        <taxon>Ecdysozoa</taxon>
        <taxon>Arthropoda</taxon>
        <taxon>Hexapoda</taxon>
        <taxon>Insecta</taxon>
        <taxon>Pterygota</taxon>
        <taxon>Neoptera</taxon>
        <taxon>Endopterygota</taxon>
        <taxon>Coleoptera</taxon>
        <taxon>Polyphaga</taxon>
        <taxon>Cucujiformia</taxon>
        <taxon>Chrysomeloidea</taxon>
        <taxon>Chrysomelidae</taxon>
        <taxon>Bruchinae</taxon>
        <taxon>Bruchini</taxon>
        <taxon>Callosobruchus</taxon>
    </lineage>
</organism>
<dbReference type="AlphaFoldDB" id="A0A653D4Q5"/>
<reference evidence="1 2" key="1">
    <citation type="submission" date="2019-01" db="EMBL/GenBank/DDBJ databases">
        <authorList>
            <person name="Sayadi A."/>
        </authorList>
    </citation>
    <scope>NUCLEOTIDE SEQUENCE [LARGE SCALE GENOMIC DNA]</scope>
</reference>
<dbReference type="OrthoDB" id="10449468at2759"/>
<proteinExistence type="predicted"/>
<protein>
    <submittedName>
        <fullName evidence="1">Uncharacterized protein</fullName>
    </submittedName>
</protein>
<name>A0A653D4Q5_CALMS</name>
<gene>
    <name evidence="1" type="ORF">CALMAC_LOCUS14264</name>
</gene>
<evidence type="ECO:0000313" key="1">
    <source>
        <dbReference type="EMBL" id="VEN54926.1"/>
    </source>
</evidence>
<accession>A0A653D4Q5</accession>
<dbReference type="EMBL" id="CAACVG010010073">
    <property type="protein sequence ID" value="VEN54926.1"/>
    <property type="molecule type" value="Genomic_DNA"/>
</dbReference>
<keyword evidence="2" id="KW-1185">Reference proteome</keyword>
<dbReference type="Proteomes" id="UP000410492">
    <property type="component" value="Unassembled WGS sequence"/>
</dbReference>